<keyword evidence="5" id="KW-0234">DNA repair</keyword>
<evidence type="ECO:0000256" key="4">
    <source>
        <dbReference type="ARBA" id="ARBA00022801"/>
    </source>
</evidence>
<dbReference type="Gene3D" id="1.10.340.30">
    <property type="entry name" value="Hypothetical protein, domain 2"/>
    <property type="match status" value="1"/>
</dbReference>
<sequence length="296" mass="34293">MKYTIIEEKDKIILKDIKNFNPKHIFECGQAFRWYVEEDKSYTTIAYGKVINVKKENNDIILSNTNLQDFNNIWYHYFDLGRDYDEIKKELSKDPILVEAIEFGEGIRILNQEPFEMVISFITSANNQIPRIKKSIELMSKHYGEKIKTDENFSGLEYYSFPTSEGLSKARPEDLKEVCKVGFRGERIVETANIIAKGELDLNSIYNLTRDEGKELLMTLPGVGPKVSDCILLFAFNKDDAFPVDVWVKRVMEHFYLKEDTNVKLIGSHGARIFGRLAGFAQQYLFYYARELGIGK</sequence>
<reference evidence="11 12" key="1">
    <citation type="submission" date="2022-06" db="EMBL/GenBank/DDBJ databases">
        <title>Isolation of gut microbiota from human fecal samples.</title>
        <authorList>
            <person name="Pamer E.G."/>
            <person name="Barat B."/>
            <person name="Waligurski E."/>
            <person name="Medina S."/>
            <person name="Paddock L."/>
            <person name="Mostad J."/>
        </authorList>
    </citation>
    <scope>NUCLEOTIDE SEQUENCE [LARGE SCALE GENOMIC DNA]</scope>
    <source>
        <strain evidence="11 12">DFI.7.95</strain>
    </source>
</reference>
<comment type="catalytic activity">
    <reaction evidence="9">
        <text>2'-deoxyribonucleotide-(2'-deoxyribose 5'-phosphate)-2'-deoxyribonucleotide-DNA = a 3'-end 2'-deoxyribonucleotide-(2,3-dehydro-2,3-deoxyribose 5'-phosphate)-DNA + a 5'-end 5'-phospho-2'-deoxyribonucleoside-DNA + H(+)</text>
        <dbReference type="Rhea" id="RHEA:66592"/>
        <dbReference type="Rhea" id="RHEA-COMP:13180"/>
        <dbReference type="Rhea" id="RHEA-COMP:16897"/>
        <dbReference type="Rhea" id="RHEA-COMP:17067"/>
        <dbReference type="ChEBI" id="CHEBI:15378"/>
        <dbReference type="ChEBI" id="CHEBI:136412"/>
        <dbReference type="ChEBI" id="CHEBI:157695"/>
        <dbReference type="ChEBI" id="CHEBI:167181"/>
        <dbReference type="EC" id="4.2.99.18"/>
    </reaction>
</comment>
<dbReference type="SUPFAM" id="SSF48150">
    <property type="entry name" value="DNA-glycosylase"/>
    <property type="match status" value="1"/>
</dbReference>
<dbReference type="RefSeq" id="WP_256311981.1">
    <property type="nucleotide sequence ID" value="NZ_JANGAC010000010.1"/>
</dbReference>
<dbReference type="Gene3D" id="1.10.1670.10">
    <property type="entry name" value="Helix-hairpin-Helix base-excision DNA repair enzymes (C-terminal)"/>
    <property type="match status" value="1"/>
</dbReference>
<dbReference type="InterPro" id="IPR052054">
    <property type="entry name" value="Oxidative_DNA_repair_enzyme"/>
</dbReference>
<evidence type="ECO:0000313" key="12">
    <source>
        <dbReference type="Proteomes" id="UP001524478"/>
    </source>
</evidence>
<evidence type="ECO:0000256" key="9">
    <source>
        <dbReference type="ARBA" id="ARBA00044632"/>
    </source>
</evidence>
<dbReference type="SMART" id="SM00478">
    <property type="entry name" value="ENDO3c"/>
    <property type="match status" value="1"/>
</dbReference>
<dbReference type="InterPro" id="IPR023170">
    <property type="entry name" value="HhH_base_excis_C"/>
</dbReference>
<proteinExistence type="inferred from homology"/>
<dbReference type="PANTHER" id="PTHR10242">
    <property type="entry name" value="8-OXOGUANINE DNA GLYCOSYLASE"/>
    <property type="match status" value="1"/>
</dbReference>
<dbReference type="InterPro" id="IPR012904">
    <property type="entry name" value="OGG_N"/>
</dbReference>
<dbReference type="Pfam" id="PF07934">
    <property type="entry name" value="OGG_N"/>
    <property type="match status" value="1"/>
</dbReference>
<keyword evidence="3" id="KW-0227">DNA damage</keyword>
<evidence type="ECO:0000256" key="5">
    <source>
        <dbReference type="ARBA" id="ARBA00023204"/>
    </source>
</evidence>
<gene>
    <name evidence="11" type="ORF">NE686_13805</name>
</gene>
<dbReference type="InterPro" id="IPR011257">
    <property type="entry name" value="DNA_glycosylase"/>
</dbReference>
<feature type="domain" description="HhH-GPD" evidence="10">
    <location>
        <begin position="123"/>
        <end position="290"/>
    </location>
</feature>
<evidence type="ECO:0000256" key="6">
    <source>
        <dbReference type="ARBA" id="ARBA00023239"/>
    </source>
</evidence>
<evidence type="ECO:0000256" key="8">
    <source>
        <dbReference type="ARBA" id="ARBA00023295"/>
    </source>
</evidence>
<keyword evidence="12" id="KW-1185">Reference proteome</keyword>
<evidence type="ECO:0000259" key="10">
    <source>
        <dbReference type="SMART" id="SM00478"/>
    </source>
</evidence>
<dbReference type="EMBL" id="JANGAC010000010">
    <property type="protein sequence ID" value="MCQ4924172.1"/>
    <property type="molecule type" value="Genomic_DNA"/>
</dbReference>
<dbReference type="PANTHER" id="PTHR10242:SF2">
    <property type="entry name" value="N-GLYCOSYLASE_DNA LYASE"/>
    <property type="match status" value="1"/>
</dbReference>
<protein>
    <recommendedName>
        <fullName evidence="2">DNA-(apurinic or apyrimidinic site) lyase</fullName>
        <ecNumber evidence="2">4.2.99.18</ecNumber>
    </recommendedName>
</protein>
<keyword evidence="7" id="KW-0511">Multifunctional enzyme</keyword>
<dbReference type="Proteomes" id="UP001524478">
    <property type="component" value="Unassembled WGS sequence"/>
</dbReference>
<evidence type="ECO:0000256" key="7">
    <source>
        <dbReference type="ARBA" id="ARBA00023268"/>
    </source>
</evidence>
<dbReference type="Gene3D" id="3.30.310.260">
    <property type="match status" value="1"/>
</dbReference>
<keyword evidence="4" id="KW-0378">Hydrolase</keyword>
<organism evidence="11 12">
    <name type="scientific">Tissierella carlieri</name>
    <dbReference type="NCBI Taxonomy" id="689904"/>
    <lineage>
        <taxon>Bacteria</taxon>
        <taxon>Bacillati</taxon>
        <taxon>Bacillota</taxon>
        <taxon>Tissierellia</taxon>
        <taxon>Tissierellales</taxon>
        <taxon>Tissierellaceae</taxon>
        <taxon>Tissierella</taxon>
    </lineage>
</organism>
<comment type="caution">
    <text evidence="11">The sequence shown here is derived from an EMBL/GenBank/DDBJ whole genome shotgun (WGS) entry which is preliminary data.</text>
</comment>
<evidence type="ECO:0000256" key="1">
    <source>
        <dbReference type="ARBA" id="ARBA00010679"/>
    </source>
</evidence>
<evidence type="ECO:0000256" key="2">
    <source>
        <dbReference type="ARBA" id="ARBA00012720"/>
    </source>
</evidence>
<keyword evidence="6" id="KW-0456">Lyase</keyword>
<accession>A0ABT1SCR9</accession>
<dbReference type="EC" id="4.2.99.18" evidence="2"/>
<dbReference type="CDD" id="cd00056">
    <property type="entry name" value="ENDO3c"/>
    <property type="match status" value="1"/>
</dbReference>
<dbReference type="InterPro" id="IPR003265">
    <property type="entry name" value="HhH-GPD_domain"/>
</dbReference>
<keyword evidence="8" id="KW-0326">Glycosidase</keyword>
<name>A0ABT1SCR9_9FIRM</name>
<comment type="similarity">
    <text evidence="1">Belongs to the type-1 OGG1 family.</text>
</comment>
<dbReference type="SUPFAM" id="SSF55945">
    <property type="entry name" value="TATA-box binding protein-like"/>
    <property type="match status" value="1"/>
</dbReference>
<evidence type="ECO:0000313" key="11">
    <source>
        <dbReference type="EMBL" id="MCQ4924172.1"/>
    </source>
</evidence>
<evidence type="ECO:0000256" key="3">
    <source>
        <dbReference type="ARBA" id="ARBA00022763"/>
    </source>
</evidence>
<dbReference type="Pfam" id="PF00730">
    <property type="entry name" value="HhH-GPD"/>
    <property type="match status" value="1"/>
</dbReference>